<dbReference type="KEGG" id="ppr:PBPRA1604"/>
<dbReference type="SMART" id="SM00729">
    <property type="entry name" value="Elp3"/>
    <property type="match status" value="1"/>
</dbReference>
<keyword evidence="5" id="KW-0408">Iron</keyword>
<dbReference type="PANTHER" id="PTHR43273:SF8">
    <property type="entry name" value="RADICAL SAM DOMAIN PROTEIN"/>
    <property type="match status" value="1"/>
</dbReference>
<protein>
    <submittedName>
        <fullName evidence="8">Hypothetical Fe-S oxidoreductase</fullName>
    </submittedName>
</protein>
<proteinExistence type="predicted"/>
<evidence type="ECO:0000256" key="2">
    <source>
        <dbReference type="ARBA" id="ARBA00022485"/>
    </source>
</evidence>
<keyword evidence="3" id="KW-0949">S-adenosyl-L-methionine</keyword>
<dbReference type="GO" id="GO:0051539">
    <property type="term" value="F:4 iron, 4 sulfur cluster binding"/>
    <property type="evidence" value="ECO:0007669"/>
    <property type="project" value="UniProtKB-KW"/>
</dbReference>
<evidence type="ECO:0000313" key="9">
    <source>
        <dbReference type="Proteomes" id="UP000000593"/>
    </source>
</evidence>
<dbReference type="SFLD" id="SFLDG01384">
    <property type="entry name" value="thioether_bond_formation_requi"/>
    <property type="match status" value="1"/>
</dbReference>
<sequence>MYYLWWQCCVWFETGCWLVNEETLQVCSVYNMIIFTSKNNRYIYNQFTNDILVVPDAYNSLKDSEIQDDLSQLLETQHISFESPNLENSDKTHSLIINITNYCNLRCSYCAYSEHYPFEREHENRSIEFDVAIKAIDEYVNRSEGVEFRHISMYGGEPSTEPKLVSRIIEYAKKKANNFKFSVCTNGYSMSNEWIQLLVQNEAQLQISIDGDKESHDRYRVDKSGRGSFDRVVSNLNKLSTQAPSYYKSCVYFVVTLSPPYTLTRLYELYNNNELFHQPWYINFVKPTDTTFIDSLNLSKQDFDFSSQELHLANEYINASINGDAQNHFGYWFFGELVKGIHFREFTPSNKIWINGCCNPGVDKLFVDCNGDYFPCERSGSFMKLGNVEIGVDFDKSQDVVNQYTEDCNINCKTCPNVRFCDACYLGSKNGHVFELSSKYKFCHKRIAKLKLALYIYCSVLEVNNSAFDVFTISHI</sequence>
<dbReference type="HOGENOM" id="CLU_009273_3_4_6"/>
<dbReference type="GO" id="GO:0032324">
    <property type="term" value="P:molybdopterin cofactor biosynthetic process"/>
    <property type="evidence" value="ECO:0007669"/>
    <property type="project" value="UniProtKB-ARBA"/>
</dbReference>
<keyword evidence="9" id="KW-1185">Reference proteome</keyword>
<dbReference type="InterPro" id="IPR058240">
    <property type="entry name" value="rSAM_sf"/>
</dbReference>
<comment type="cofactor">
    <cofactor evidence="1">
        <name>[4Fe-4S] cluster</name>
        <dbReference type="ChEBI" id="CHEBI:49883"/>
    </cofactor>
</comment>
<feature type="domain" description="Radical SAM core" evidence="7">
    <location>
        <begin position="89"/>
        <end position="322"/>
    </location>
</feature>
<dbReference type="GO" id="GO:0046872">
    <property type="term" value="F:metal ion binding"/>
    <property type="evidence" value="ECO:0007669"/>
    <property type="project" value="UniProtKB-KW"/>
</dbReference>
<dbReference type="SUPFAM" id="SSF102114">
    <property type="entry name" value="Radical SAM enzymes"/>
    <property type="match status" value="1"/>
</dbReference>
<dbReference type="SFLD" id="SFLDG01067">
    <property type="entry name" value="SPASM/twitch_domain_containing"/>
    <property type="match status" value="1"/>
</dbReference>
<evidence type="ECO:0000256" key="5">
    <source>
        <dbReference type="ARBA" id="ARBA00023004"/>
    </source>
</evidence>
<dbReference type="Pfam" id="PF04055">
    <property type="entry name" value="Radical_SAM"/>
    <property type="match status" value="1"/>
</dbReference>
<evidence type="ECO:0000259" key="7">
    <source>
        <dbReference type="PROSITE" id="PS51918"/>
    </source>
</evidence>
<accession>Q6LRR1</accession>
<dbReference type="eggNOG" id="COG0641">
    <property type="taxonomic scope" value="Bacteria"/>
</dbReference>
<evidence type="ECO:0000256" key="6">
    <source>
        <dbReference type="ARBA" id="ARBA00023014"/>
    </source>
</evidence>
<dbReference type="PROSITE" id="PS51918">
    <property type="entry name" value="RADICAL_SAM"/>
    <property type="match status" value="1"/>
</dbReference>
<dbReference type="InterPro" id="IPR013785">
    <property type="entry name" value="Aldolase_TIM"/>
</dbReference>
<evidence type="ECO:0000256" key="1">
    <source>
        <dbReference type="ARBA" id="ARBA00001966"/>
    </source>
</evidence>
<evidence type="ECO:0000256" key="3">
    <source>
        <dbReference type="ARBA" id="ARBA00022691"/>
    </source>
</evidence>
<dbReference type="Gene3D" id="3.20.20.70">
    <property type="entry name" value="Aldolase class I"/>
    <property type="match status" value="1"/>
</dbReference>
<dbReference type="EMBL" id="CR378668">
    <property type="protein sequence ID" value="CAG20015.1"/>
    <property type="molecule type" value="Genomic_DNA"/>
</dbReference>
<reference evidence="9" key="1">
    <citation type="journal article" date="2005" name="Science">
        <title>Life at depth: Photobacterium profundum genome sequence and expression analysis.</title>
        <authorList>
            <person name="Vezzi A."/>
            <person name="Campanaro S."/>
            <person name="D'Angelo M."/>
            <person name="Simonato F."/>
            <person name="Vitulo N."/>
            <person name="Lauro F.M."/>
            <person name="Cestaro A."/>
            <person name="Malacrida G."/>
            <person name="Simionati B."/>
            <person name="Cannata N."/>
            <person name="Romualdi C."/>
            <person name="Bartlett D.H."/>
            <person name="Valle G."/>
        </authorList>
    </citation>
    <scope>NUCLEOTIDE SEQUENCE [LARGE SCALE GENOMIC DNA]</scope>
    <source>
        <strain evidence="9">ATCC BAA-1253 / SS9</strain>
    </source>
</reference>
<dbReference type="SFLD" id="SFLDS00029">
    <property type="entry name" value="Radical_SAM"/>
    <property type="match status" value="1"/>
</dbReference>
<gene>
    <name evidence="8" type="ordered locus">PBPRA1604</name>
</gene>
<keyword evidence="6" id="KW-0411">Iron-sulfur</keyword>
<dbReference type="InterPro" id="IPR007197">
    <property type="entry name" value="rSAM"/>
</dbReference>
<evidence type="ECO:0000256" key="4">
    <source>
        <dbReference type="ARBA" id="ARBA00022723"/>
    </source>
</evidence>
<name>Q6LRR1_PHOPR</name>
<dbReference type="InterPro" id="IPR023867">
    <property type="entry name" value="Sulphatase_maturase_rSAM"/>
</dbReference>
<keyword evidence="4" id="KW-0479">Metal-binding</keyword>
<evidence type="ECO:0000313" key="8">
    <source>
        <dbReference type="EMBL" id="CAG20015.1"/>
    </source>
</evidence>
<dbReference type="PROSITE" id="PS01305">
    <property type="entry name" value="MOAA_NIFB_PQQE"/>
    <property type="match status" value="1"/>
</dbReference>
<dbReference type="STRING" id="298386.PBPRA1604"/>
<dbReference type="AlphaFoldDB" id="Q6LRR1"/>
<dbReference type="GO" id="GO:0016491">
    <property type="term" value="F:oxidoreductase activity"/>
    <property type="evidence" value="ECO:0007669"/>
    <property type="project" value="InterPro"/>
</dbReference>
<organism evidence="8 9">
    <name type="scientific">Photobacterium profundum (strain SS9)</name>
    <dbReference type="NCBI Taxonomy" id="298386"/>
    <lineage>
        <taxon>Bacteria</taxon>
        <taxon>Pseudomonadati</taxon>
        <taxon>Pseudomonadota</taxon>
        <taxon>Gammaproteobacteria</taxon>
        <taxon>Vibrionales</taxon>
        <taxon>Vibrionaceae</taxon>
        <taxon>Photobacterium</taxon>
    </lineage>
</organism>
<dbReference type="Proteomes" id="UP000000593">
    <property type="component" value="Chromosome 1"/>
</dbReference>
<dbReference type="InterPro" id="IPR000385">
    <property type="entry name" value="MoaA_NifB_PqqE_Fe-S-bd_CS"/>
</dbReference>
<keyword evidence="2" id="KW-0004">4Fe-4S</keyword>
<dbReference type="CDD" id="cd01335">
    <property type="entry name" value="Radical_SAM"/>
    <property type="match status" value="1"/>
</dbReference>
<dbReference type="PANTHER" id="PTHR43273">
    <property type="entry name" value="ANAEROBIC SULFATASE-MATURATING ENZYME HOMOLOG ASLB-RELATED"/>
    <property type="match status" value="1"/>
</dbReference>
<dbReference type="SFLD" id="SFLDG01386">
    <property type="entry name" value="main_SPASM_domain-containing"/>
    <property type="match status" value="1"/>
</dbReference>
<dbReference type="InterPro" id="IPR006638">
    <property type="entry name" value="Elp3/MiaA/NifB-like_rSAM"/>
</dbReference>